<dbReference type="EMBL" id="BPLR01018935">
    <property type="protein sequence ID" value="GIZ03337.1"/>
    <property type="molecule type" value="Genomic_DNA"/>
</dbReference>
<organism evidence="1 2">
    <name type="scientific">Caerostris extrusa</name>
    <name type="common">Bark spider</name>
    <name type="synonym">Caerostris bankana</name>
    <dbReference type="NCBI Taxonomy" id="172846"/>
    <lineage>
        <taxon>Eukaryota</taxon>
        <taxon>Metazoa</taxon>
        <taxon>Ecdysozoa</taxon>
        <taxon>Arthropoda</taxon>
        <taxon>Chelicerata</taxon>
        <taxon>Arachnida</taxon>
        <taxon>Araneae</taxon>
        <taxon>Araneomorphae</taxon>
        <taxon>Entelegynae</taxon>
        <taxon>Araneoidea</taxon>
        <taxon>Araneidae</taxon>
        <taxon>Caerostris</taxon>
    </lineage>
</organism>
<dbReference type="AlphaFoldDB" id="A0AAV4YAZ5"/>
<proteinExistence type="predicted"/>
<comment type="caution">
    <text evidence="1">The sequence shown here is derived from an EMBL/GenBank/DDBJ whole genome shotgun (WGS) entry which is preliminary data.</text>
</comment>
<protein>
    <submittedName>
        <fullName evidence="1">Uncharacterized protein</fullName>
    </submittedName>
</protein>
<dbReference type="Proteomes" id="UP001054945">
    <property type="component" value="Unassembled WGS sequence"/>
</dbReference>
<keyword evidence="2" id="KW-1185">Reference proteome</keyword>
<gene>
    <name evidence="1" type="ORF">CEXT_124981</name>
</gene>
<name>A0AAV4YAZ5_CAEEX</name>
<evidence type="ECO:0000313" key="2">
    <source>
        <dbReference type="Proteomes" id="UP001054945"/>
    </source>
</evidence>
<evidence type="ECO:0000313" key="1">
    <source>
        <dbReference type="EMBL" id="GIZ03337.1"/>
    </source>
</evidence>
<reference evidence="1 2" key="1">
    <citation type="submission" date="2021-06" db="EMBL/GenBank/DDBJ databases">
        <title>Caerostris extrusa draft genome.</title>
        <authorList>
            <person name="Kono N."/>
            <person name="Arakawa K."/>
        </authorList>
    </citation>
    <scope>NUCLEOTIDE SEQUENCE [LARGE SCALE GENOMIC DNA]</scope>
</reference>
<accession>A0AAV4YAZ5</accession>
<sequence>MNHRSRYPNPCVLNIKINGSHWREGKKTKGILIKFENALITANSTVYWSCDKLLLKQCGFDWGREFMVSEFNKRHIKSFRNINKRNKDIALRAEGKELESPVLAPTQDFFRKTGKRE</sequence>